<evidence type="ECO:0000256" key="1">
    <source>
        <dbReference type="ARBA" id="ARBA00001946"/>
    </source>
</evidence>
<comment type="cofactor">
    <cofactor evidence="1">
        <name>Mg(2+)</name>
        <dbReference type="ChEBI" id="CHEBI:18420"/>
    </cofactor>
</comment>
<dbReference type="PRINTS" id="PR01161">
    <property type="entry name" value="TUBULIN"/>
</dbReference>
<evidence type="ECO:0000313" key="14">
    <source>
        <dbReference type="Proteomes" id="UP000054064"/>
    </source>
</evidence>
<gene>
    <name evidence="13" type="ORF">N320_12584</name>
</gene>
<evidence type="ECO:0000256" key="5">
    <source>
        <dbReference type="ARBA" id="ARBA00022701"/>
    </source>
</evidence>
<keyword evidence="9" id="KW-0206">Cytoskeleton</keyword>
<keyword evidence="8 11" id="KW-0342">GTP-binding</keyword>
<dbReference type="SMART" id="SM00864">
    <property type="entry name" value="Tubulin"/>
    <property type="match status" value="1"/>
</dbReference>
<name>A0A091HK03_BUCRH</name>
<evidence type="ECO:0000256" key="8">
    <source>
        <dbReference type="ARBA" id="ARBA00023134"/>
    </source>
</evidence>
<evidence type="ECO:0000256" key="11">
    <source>
        <dbReference type="RuleBase" id="RU000352"/>
    </source>
</evidence>
<dbReference type="InterPro" id="IPR036525">
    <property type="entry name" value="Tubulin/FtsZ_GTPase_sf"/>
</dbReference>
<comment type="subcellular location">
    <subcellularLocation>
        <location evidence="2">Cytoplasm</location>
        <location evidence="2">Cytoskeleton</location>
    </subcellularLocation>
</comment>
<evidence type="ECO:0000259" key="12">
    <source>
        <dbReference type="SMART" id="SM00864"/>
    </source>
</evidence>
<dbReference type="AlphaFoldDB" id="A0A091HK03"/>
<evidence type="ECO:0000256" key="2">
    <source>
        <dbReference type="ARBA" id="ARBA00004245"/>
    </source>
</evidence>
<keyword evidence="6 11" id="KW-0547">Nucleotide-binding</keyword>
<evidence type="ECO:0000256" key="7">
    <source>
        <dbReference type="ARBA" id="ARBA00022801"/>
    </source>
</evidence>
<reference evidence="13 14" key="1">
    <citation type="submission" date="2014-04" db="EMBL/GenBank/DDBJ databases">
        <title>Genome evolution of avian class.</title>
        <authorList>
            <person name="Zhang G."/>
            <person name="Li C."/>
        </authorList>
    </citation>
    <scope>NUCLEOTIDE SEQUENCE [LARGE SCALE GENOMIC DNA]</scope>
    <source>
        <strain evidence="13">BGI_N320</strain>
    </source>
</reference>
<evidence type="ECO:0000256" key="9">
    <source>
        <dbReference type="ARBA" id="ARBA00023212"/>
    </source>
</evidence>
<dbReference type="GO" id="GO:0005525">
    <property type="term" value="F:GTP binding"/>
    <property type="evidence" value="ECO:0007669"/>
    <property type="project" value="UniProtKB-UniRule"/>
</dbReference>
<dbReference type="GO" id="GO:0005874">
    <property type="term" value="C:microtubule"/>
    <property type="evidence" value="ECO:0007669"/>
    <property type="project" value="UniProtKB-KW"/>
</dbReference>
<dbReference type="GO" id="GO:0005200">
    <property type="term" value="F:structural constituent of cytoskeleton"/>
    <property type="evidence" value="ECO:0007669"/>
    <property type="project" value="InterPro"/>
</dbReference>
<keyword evidence="14" id="KW-1185">Reference proteome</keyword>
<comment type="catalytic activity">
    <reaction evidence="10">
        <text>GTP + H2O = GDP + phosphate + H(+)</text>
        <dbReference type="Rhea" id="RHEA:19669"/>
        <dbReference type="ChEBI" id="CHEBI:15377"/>
        <dbReference type="ChEBI" id="CHEBI:15378"/>
        <dbReference type="ChEBI" id="CHEBI:37565"/>
        <dbReference type="ChEBI" id="CHEBI:43474"/>
        <dbReference type="ChEBI" id="CHEBI:58189"/>
    </reaction>
    <physiologicalReaction direction="left-to-right" evidence="10">
        <dbReference type="Rhea" id="RHEA:19670"/>
    </physiologicalReaction>
</comment>
<proteinExistence type="inferred from homology"/>
<dbReference type="PRINTS" id="PR01162">
    <property type="entry name" value="ALPHATUBULIN"/>
</dbReference>
<dbReference type="Pfam" id="PF00091">
    <property type="entry name" value="Tubulin"/>
    <property type="match status" value="1"/>
</dbReference>
<organism evidence="13 14">
    <name type="scientific">Buceros rhinoceros silvestris</name>
    <dbReference type="NCBI Taxonomy" id="175836"/>
    <lineage>
        <taxon>Eukaryota</taxon>
        <taxon>Metazoa</taxon>
        <taxon>Chordata</taxon>
        <taxon>Craniata</taxon>
        <taxon>Vertebrata</taxon>
        <taxon>Euteleostomi</taxon>
        <taxon>Archelosauria</taxon>
        <taxon>Archosauria</taxon>
        <taxon>Dinosauria</taxon>
        <taxon>Saurischia</taxon>
        <taxon>Theropoda</taxon>
        <taxon>Coelurosauria</taxon>
        <taxon>Aves</taxon>
        <taxon>Neognathae</taxon>
        <taxon>Neoaves</taxon>
        <taxon>Telluraves</taxon>
        <taxon>Coraciimorphae</taxon>
        <taxon>Bucerotiformes</taxon>
        <taxon>Bucerotidae</taxon>
        <taxon>Buceros</taxon>
    </lineage>
</organism>
<dbReference type="GO" id="GO:0007017">
    <property type="term" value="P:microtubule-based process"/>
    <property type="evidence" value="ECO:0007669"/>
    <property type="project" value="InterPro"/>
</dbReference>
<comment type="function">
    <text evidence="11">Tubulin is the major constituent of microtubules, a cylinder consisting of laterally associated linear protofilaments composed of alpha- and beta-tubulin heterodimers. Microtubules grow by the addition of GTP-tubulin dimers to the microtubule end, where a stabilizing cap forms. Below the cap, tubulin dimers are in GDP-bound state, owing to GTPase activity of alpha-tubulin.</text>
</comment>
<evidence type="ECO:0000313" key="13">
    <source>
        <dbReference type="EMBL" id="KFO87683.1"/>
    </source>
</evidence>
<dbReference type="InterPro" id="IPR000217">
    <property type="entry name" value="Tubulin"/>
</dbReference>
<feature type="domain" description="Tubulin/FtsZ GTPase" evidence="12">
    <location>
        <begin position="48"/>
        <end position="200"/>
    </location>
</feature>
<evidence type="ECO:0000256" key="3">
    <source>
        <dbReference type="ARBA" id="ARBA00009636"/>
    </source>
</evidence>
<dbReference type="PANTHER" id="PTHR11588">
    <property type="entry name" value="TUBULIN"/>
    <property type="match status" value="1"/>
</dbReference>
<feature type="non-terminal residue" evidence="13">
    <location>
        <position position="208"/>
    </location>
</feature>
<evidence type="ECO:0000256" key="10">
    <source>
        <dbReference type="ARBA" id="ARBA00049117"/>
    </source>
</evidence>
<feature type="non-terminal residue" evidence="13">
    <location>
        <position position="1"/>
    </location>
</feature>
<evidence type="ECO:0000256" key="6">
    <source>
        <dbReference type="ARBA" id="ARBA00022741"/>
    </source>
</evidence>
<dbReference type="FunFam" id="3.40.50.1440:FF:000079">
    <property type="entry name" value="Tubulin, alpha 4-like"/>
    <property type="match status" value="1"/>
</dbReference>
<sequence length="208" mass="22656">RECISVHVGQAGVQMGNTCWELYCLEHGIQPDGQMPSDKTIGGGDDSFTTFFCETGAGKHVPRAIFVDLEPTVIGSVRKSLDIVPKSPRRAGKEDAANNYARGHYTIGKEIIDQVLDRIRKLADQCTGLQGFLVFRSFGGGTGSGFTSLLIERLSGGSHNDASYDICRRNLDIERPTYTNLNRLISQVVSSITASLRFDGALNVDLTE</sequence>
<dbReference type="InterPro" id="IPR017975">
    <property type="entry name" value="Tubulin_CS"/>
</dbReference>
<protein>
    <recommendedName>
        <fullName evidence="11">Tubulin alpha chain</fullName>
    </recommendedName>
</protein>
<dbReference type="EMBL" id="KL514968">
    <property type="protein sequence ID" value="KFO87683.1"/>
    <property type="molecule type" value="Genomic_DNA"/>
</dbReference>
<comment type="subunit">
    <text evidence="11">Dimer of alpha and beta chains. A typical microtubule is a hollow water-filled tube with an outer diameter of 25 nm and an inner diameter of 15 nM. Alpha-beta heterodimers associate head-to-tail to form protofilaments running lengthwise along the microtubule wall with the beta-tubulin subunit facing the microtubule plus end conferring a structural polarity. Microtubules usually have 13 protofilaments but different protofilament numbers can be found in some organisms and specialized cells.</text>
</comment>
<dbReference type="PROSITE" id="PS00227">
    <property type="entry name" value="TUBULIN"/>
    <property type="match status" value="1"/>
</dbReference>
<dbReference type="GO" id="GO:0016787">
    <property type="term" value="F:hydrolase activity"/>
    <property type="evidence" value="ECO:0007669"/>
    <property type="project" value="UniProtKB-KW"/>
</dbReference>
<keyword evidence="7" id="KW-0378">Hydrolase</keyword>
<dbReference type="InterPro" id="IPR003008">
    <property type="entry name" value="Tubulin_FtsZ_GTPase"/>
</dbReference>
<dbReference type="Gene3D" id="3.40.50.1440">
    <property type="entry name" value="Tubulin/FtsZ, GTPase domain"/>
    <property type="match status" value="2"/>
</dbReference>
<evidence type="ECO:0000256" key="4">
    <source>
        <dbReference type="ARBA" id="ARBA00022490"/>
    </source>
</evidence>
<accession>A0A091HK03</accession>
<dbReference type="Proteomes" id="UP000054064">
    <property type="component" value="Unassembled WGS sequence"/>
</dbReference>
<dbReference type="InterPro" id="IPR002452">
    <property type="entry name" value="Alpha_tubulin"/>
</dbReference>
<keyword evidence="5 11" id="KW-0493">Microtubule</keyword>
<comment type="similarity">
    <text evidence="3 11">Belongs to the tubulin family.</text>
</comment>
<dbReference type="SUPFAM" id="SSF52490">
    <property type="entry name" value="Tubulin nucleotide-binding domain-like"/>
    <property type="match status" value="1"/>
</dbReference>
<keyword evidence="4" id="KW-0963">Cytoplasm</keyword>